<dbReference type="Gene3D" id="2.40.50.100">
    <property type="match status" value="1"/>
</dbReference>
<dbReference type="Pfam" id="PF00364">
    <property type="entry name" value="Biotin_lipoyl"/>
    <property type="match status" value="1"/>
</dbReference>
<dbReference type="PANTHER" id="PTHR23151:SF82">
    <property type="entry name" value="PYRUVATE DEHYDROGENASE COMPLEX PROTEIN X COMPONENT, MITOCHONDRIAL"/>
    <property type="match status" value="1"/>
</dbReference>
<evidence type="ECO:0000259" key="6">
    <source>
        <dbReference type="PROSITE" id="PS51826"/>
    </source>
</evidence>
<dbReference type="InterPro" id="IPR011053">
    <property type="entry name" value="Single_hybrid_motif"/>
</dbReference>
<dbReference type="FunFam" id="2.40.50.100:FF:000010">
    <property type="entry name" value="Acetyltransferase component of pyruvate dehydrogenase complex"/>
    <property type="match status" value="1"/>
</dbReference>
<dbReference type="CDD" id="cd06849">
    <property type="entry name" value="lipoyl_domain"/>
    <property type="match status" value="1"/>
</dbReference>
<feature type="domain" description="Peripheral subunit-binding (PSBD)" evidence="6">
    <location>
        <begin position="162"/>
        <end position="200"/>
    </location>
</feature>
<dbReference type="Pfam" id="PF02817">
    <property type="entry name" value="E3_binding"/>
    <property type="match status" value="1"/>
</dbReference>
<evidence type="ECO:0000256" key="4">
    <source>
        <dbReference type="SAM" id="MobiDB-lite"/>
    </source>
</evidence>
<dbReference type="AlphaFoldDB" id="A0AAW0GFW1"/>
<dbReference type="GO" id="GO:0045254">
    <property type="term" value="C:pyruvate dehydrogenase complex"/>
    <property type="evidence" value="ECO:0007669"/>
    <property type="project" value="InterPro"/>
</dbReference>
<feature type="region of interest" description="Disordered" evidence="4">
    <location>
        <begin position="122"/>
        <end position="162"/>
    </location>
</feature>
<comment type="caution">
    <text evidence="7">The sequence shown here is derived from an EMBL/GenBank/DDBJ whole genome shotgun (WGS) entry which is preliminary data.</text>
</comment>
<evidence type="ECO:0000313" key="8">
    <source>
        <dbReference type="Proteomes" id="UP001385951"/>
    </source>
</evidence>
<proteinExistence type="inferred from homology"/>
<feature type="domain" description="Lipoyl-binding" evidence="5">
    <location>
        <begin position="29"/>
        <end position="105"/>
    </location>
</feature>
<dbReference type="InterPro" id="IPR045257">
    <property type="entry name" value="E2/Pdx1"/>
</dbReference>
<keyword evidence="3" id="KW-0809">Transit peptide</keyword>
<gene>
    <name evidence="7" type="ORF">QCA50_007689</name>
</gene>
<evidence type="ECO:0000259" key="5">
    <source>
        <dbReference type="PROSITE" id="PS50968"/>
    </source>
</evidence>
<sequence length="303" mass="32234">MSARHVLRSVARQRGSQRWLQTSAVCQAVTKFQMPAMSPTMTEGGIASWKKKEGESFSSGDVLLEIETDKATIDVEAQDDGILGKILAPDGTRGVPVGKTVALLAEEGDDISNLEIPVESEAPKQEVASTLQSSLSPPPPVTSNSQSTPESRPHVTPSSSRPLFPSVLRLLSENGIEKADGIKGTGIRGMLTKGDVLAHLGKASGPLGTYKSFMEKEEQKTDKVEKKKEEAPAPLDGLSIRRLIASNMVQASIKKRTPPASTKSVDFDDIIADYLPSAPKPKSTPATPTKSQSGSSSYLDGLV</sequence>
<evidence type="ECO:0000313" key="7">
    <source>
        <dbReference type="EMBL" id="KAK7688998.1"/>
    </source>
</evidence>
<dbReference type="PROSITE" id="PS50968">
    <property type="entry name" value="BIOTINYL_LIPOYL"/>
    <property type="match status" value="1"/>
</dbReference>
<protein>
    <recommendedName>
        <fullName evidence="9">Single hybrid motif-containing protein</fullName>
    </recommendedName>
</protein>
<evidence type="ECO:0000256" key="1">
    <source>
        <dbReference type="ARBA" id="ARBA00007317"/>
    </source>
</evidence>
<reference evidence="7 8" key="1">
    <citation type="submission" date="2022-09" db="EMBL/GenBank/DDBJ databases">
        <authorList>
            <person name="Palmer J.M."/>
        </authorList>
    </citation>
    <scope>NUCLEOTIDE SEQUENCE [LARGE SCALE GENOMIC DNA]</scope>
    <source>
        <strain evidence="7 8">DSM 7382</strain>
    </source>
</reference>
<feature type="compositionally biased region" description="Low complexity" evidence="4">
    <location>
        <begin position="276"/>
        <end position="291"/>
    </location>
</feature>
<evidence type="ECO:0000256" key="3">
    <source>
        <dbReference type="ARBA" id="ARBA00022946"/>
    </source>
</evidence>
<keyword evidence="2" id="KW-0450">Lipoyl</keyword>
<dbReference type="SUPFAM" id="SSF51230">
    <property type="entry name" value="Single hybrid motif"/>
    <property type="match status" value="1"/>
</dbReference>
<dbReference type="InterPro" id="IPR000089">
    <property type="entry name" value="Biotin_lipoyl"/>
</dbReference>
<accession>A0AAW0GFW1</accession>
<dbReference type="PANTHER" id="PTHR23151">
    <property type="entry name" value="DIHYDROLIPOAMIDE ACETYL/SUCCINYL-TRANSFERASE-RELATED"/>
    <property type="match status" value="1"/>
</dbReference>
<dbReference type="GO" id="GO:0004742">
    <property type="term" value="F:dihydrolipoyllysine-residue acetyltransferase activity"/>
    <property type="evidence" value="ECO:0007669"/>
    <property type="project" value="TreeGrafter"/>
</dbReference>
<dbReference type="InterPro" id="IPR004167">
    <property type="entry name" value="PSBD"/>
</dbReference>
<keyword evidence="8" id="KW-1185">Reference proteome</keyword>
<evidence type="ECO:0000256" key="2">
    <source>
        <dbReference type="ARBA" id="ARBA00022823"/>
    </source>
</evidence>
<name>A0AAW0GFW1_9APHY</name>
<dbReference type="Proteomes" id="UP001385951">
    <property type="component" value="Unassembled WGS sequence"/>
</dbReference>
<organism evidence="7 8">
    <name type="scientific">Cerrena zonata</name>
    <dbReference type="NCBI Taxonomy" id="2478898"/>
    <lineage>
        <taxon>Eukaryota</taxon>
        <taxon>Fungi</taxon>
        <taxon>Dikarya</taxon>
        <taxon>Basidiomycota</taxon>
        <taxon>Agaricomycotina</taxon>
        <taxon>Agaricomycetes</taxon>
        <taxon>Polyporales</taxon>
        <taxon>Cerrenaceae</taxon>
        <taxon>Cerrena</taxon>
    </lineage>
</organism>
<dbReference type="SUPFAM" id="SSF47005">
    <property type="entry name" value="Peripheral subunit-binding domain of 2-oxo acid dehydrogenase complex"/>
    <property type="match status" value="1"/>
</dbReference>
<dbReference type="Gene3D" id="4.10.320.10">
    <property type="entry name" value="E3-binding domain"/>
    <property type="match status" value="1"/>
</dbReference>
<dbReference type="PROSITE" id="PS00189">
    <property type="entry name" value="LIPOYL"/>
    <property type="match status" value="1"/>
</dbReference>
<feature type="region of interest" description="Disordered" evidence="4">
    <location>
        <begin position="274"/>
        <end position="303"/>
    </location>
</feature>
<evidence type="ECO:0008006" key="9">
    <source>
        <dbReference type="Google" id="ProtNLM"/>
    </source>
</evidence>
<feature type="compositionally biased region" description="Polar residues" evidence="4">
    <location>
        <begin position="146"/>
        <end position="161"/>
    </location>
</feature>
<dbReference type="InterPro" id="IPR003016">
    <property type="entry name" value="2-oxoA_DH_lipoyl-BS"/>
</dbReference>
<dbReference type="PROSITE" id="PS51826">
    <property type="entry name" value="PSBD"/>
    <property type="match status" value="1"/>
</dbReference>
<dbReference type="EMBL" id="JASBNA010000009">
    <property type="protein sequence ID" value="KAK7688998.1"/>
    <property type="molecule type" value="Genomic_DNA"/>
</dbReference>
<dbReference type="InterPro" id="IPR036625">
    <property type="entry name" value="E3-bd_dom_sf"/>
</dbReference>
<comment type="similarity">
    <text evidence="1">Belongs to the 2-oxoacid dehydrogenase family.</text>
</comment>
<dbReference type="GO" id="GO:0006086">
    <property type="term" value="P:pyruvate decarboxylation to acetyl-CoA"/>
    <property type="evidence" value="ECO:0007669"/>
    <property type="project" value="InterPro"/>
</dbReference>
<feature type="compositionally biased region" description="Polar residues" evidence="4">
    <location>
        <begin position="292"/>
        <end position="303"/>
    </location>
</feature>